<keyword evidence="1" id="KW-1133">Transmembrane helix</keyword>
<comment type="caution">
    <text evidence="2">The sequence shown here is derived from an EMBL/GenBank/DDBJ whole genome shotgun (WGS) entry which is preliminary data.</text>
</comment>
<dbReference type="Pfam" id="PF02592">
    <property type="entry name" value="Vut_1"/>
    <property type="match status" value="1"/>
</dbReference>
<keyword evidence="1" id="KW-0812">Transmembrane</keyword>
<dbReference type="EMBL" id="LTAZ01000007">
    <property type="protein sequence ID" value="KYH25175.1"/>
    <property type="molecule type" value="Genomic_DNA"/>
</dbReference>
<evidence type="ECO:0000313" key="2">
    <source>
        <dbReference type="EMBL" id="KYH25175.1"/>
    </source>
</evidence>
<sequence length="235" mass="24537">MRRSEGGSRLVLAALFVTSLVVAQLLAVKILALPLPTAFPVVGSEVVVPAGVLAYAITFLATDCYGELYGKRPAQALVTVGFAMILVMLSLLWLAILAPGSPAGVDPALFAQVLAPSTNIVLGGLLAYLVSQNWDVLVFHRIRERTGGKLLWARNVGSTATSQALDTVVFILVAFSLAPTLLGIGVALPTGELLALIVGQYLLKLLIALADTPVVYAVVGLVRSRRDGPAATPAD</sequence>
<comment type="function">
    <text evidence="1">Involved in the import of queuosine (Q) precursors, required for Q precursor salvage.</text>
</comment>
<dbReference type="PANTHER" id="PTHR34300:SF2">
    <property type="entry name" value="QUEUOSINE PRECURSOR TRANSPORTER-RELATED"/>
    <property type="match status" value="1"/>
</dbReference>
<feature type="transmembrane region" description="Helical" evidence="1">
    <location>
        <begin position="201"/>
        <end position="222"/>
    </location>
</feature>
<evidence type="ECO:0000313" key="3">
    <source>
        <dbReference type="Proteomes" id="UP000075321"/>
    </source>
</evidence>
<gene>
    <name evidence="2" type="ORF">HAPAU_27590</name>
</gene>
<keyword evidence="1" id="KW-0813">Transport</keyword>
<dbReference type="GO" id="GO:0022857">
    <property type="term" value="F:transmembrane transporter activity"/>
    <property type="evidence" value="ECO:0007669"/>
    <property type="project" value="UniProtKB-UniRule"/>
</dbReference>
<dbReference type="PANTHER" id="PTHR34300">
    <property type="entry name" value="QUEUOSINE PRECURSOR TRANSPORTER-RELATED"/>
    <property type="match status" value="1"/>
</dbReference>
<comment type="similarity">
    <text evidence="1">Belongs to the vitamin uptake transporter (VUT/ECF) (TC 2.A.88) family. Q precursor transporter subfamily.</text>
</comment>
<dbReference type="AlphaFoldDB" id="A0A151AC08"/>
<name>A0A151AC08_9EURY</name>
<dbReference type="NCBIfam" id="TIGR00697">
    <property type="entry name" value="queuosine precursor transporter"/>
    <property type="match status" value="1"/>
</dbReference>
<comment type="subcellular location">
    <subcellularLocation>
        <location evidence="1">Cell membrane</location>
        <topology evidence="1">Multi-pass membrane protein</topology>
    </subcellularLocation>
</comment>
<reference evidence="2 3" key="1">
    <citation type="submission" date="2016-02" db="EMBL/GenBank/DDBJ databases">
        <title>Genome sequence of Halalkalicoccus paucihalophilus DSM 24557.</title>
        <authorList>
            <person name="Poehlein A."/>
            <person name="Daniel R."/>
        </authorList>
    </citation>
    <scope>NUCLEOTIDE SEQUENCE [LARGE SCALE GENOMIC DNA]</scope>
    <source>
        <strain evidence="2 3">DSM 24557</strain>
    </source>
</reference>
<keyword evidence="3" id="KW-1185">Reference proteome</keyword>
<dbReference type="Proteomes" id="UP000075321">
    <property type="component" value="Unassembled WGS sequence"/>
</dbReference>
<feature type="transmembrane region" description="Helical" evidence="1">
    <location>
        <begin position="168"/>
        <end position="189"/>
    </location>
</feature>
<dbReference type="GO" id="GO:0005886">
    <property type="term" value="C:plasma membrane"/>
    <property type="evidence" value="ECO:0007669"/>
    <property type="project" value="UniProtKB-SubCell"/>
</dbReference>
<dbReference type="OrthoDB" id="82146at2157"/>
<feature type="transmembrane region" description="Helical" evidence="1">
    <location>
        <begin position="108"/>
        <end position="131"/>
    </location>
</feature>
<organism evidence="2 3">
    <name type="scientific">Halalkalicoccus paucihalophilus</name>
    <dbReference type="NCBI Taxonomy" id="1008153"/>
    <lineage>
        <taxon>Archaea</taxon>
        <taxon>Methanobacteriati</taxon>
        <taxon>Methanobacteriota</taxon>
        <taxon>Stenosarchaea group</taxon>
        <taxon>Halobacteria</taxon>
        <taxon>Halobacteriales</taxon>
        <taxon>Halococcaceae</taxon>
        <taxon>Halalkalicoccus</taxon>
    </lineage>
</organism>
<protein>
    <recommendedName>
        <fullName evidence="1">Probable queuosine precursor transporter</fullName>
        <shortName evidence="1">Q precursor transporter</shortName>
    </recommendedName>
</protein>
<feature type="transmembrane region" description="Helical" evidence="1">
    <location>
        <begin position="37"/>
        <end position="62"/>
    </location>
</feature>
<keyword evidence="1" id="KW-0472">Membrane</keyword>
<proteinExistence type="inferred from homology"/>
<dbReference type="PATRIC" id="fig|1008153.3.peg.2819"/>
<accession>A0A151AC08</accession>
<keyword evidence="1" id="KW-1003">Cell membrane</keyword>
<dbReference type="RefSeq" id="WP_066383525.1">
    <property type="nucleotide sequence ID" value="NZ_LTAZ01000007.1"/>
</dbReference>
<dbReference type="HAMAP" id="MF_02088">
    <property type="entry name" value="Q_prec_transport"/>
    <property type="match status" value="1"/>
</dbReference>
<evidence type="ECO:0000256" key="1">
    <source>
        <dbReference type="HAMAP-Rule" id="MF_02088"/>
    </source>
</evidence>
<feature type="transmembrane region" description="Helical" evidence="1">
    <location>
        <begin position="74"/>
        <end position="96"/>
    </location>
</feature>
<dbReference type="InterPro" id="IPR003744">
    <property type="entry name" value="YhhQ"/>
</dbReference>